<dbReference type="InterPro" id="IPR040154">
    <property type="entry name" value="Biotinidase/VNN"/>
</dbReference>
<evidence type="ECO:0000256" key="3">
    <source>
        <dbReference type="SAM" id="Phobius"/>
    </source>
</evidence>
<dbReference type="PANTHER" id="PTHR10609:SF27">
    <property type="entry name" value="CN HYDROLASE DOMAIN-CONTAINING PROTEIN-RELATED"/>
    <property type="match status" value="1"/>
</dbReference>
<dbReference type="Gene3D" id="3.60.110.10">
    <property type="entry name" value="Carbon-nitrogen hydrolase"/>
    <property type="match status" value="1"/>
</dbReference>
<dbReference type="Pfam" id="PF19018">
    <property type="entry name" value="Vanin_C"/>
    <property type="match status" value="1"/>
</dbReference>
<reference evidence="6" key="1">
    <citation type="submission" date="2023-08" db="EMBL/GenBank/DDBJ databases">
        <authorList>
            <person name="Alioto T."/>
            <person name="Alioto T."/>
            <person name="Gomez Garrido J."/>
        </authorList>
    </citation>
    <scope>NUCLEOTIDE SEQUENCE</scope>
</reference>
<keyword evidence="7" id="KW-1185">Reference proteome</keyword>
<organism evidence="6 7">
    <name type="scientific">Octopus vulgaris</name>
    <name type="common">Common octopus</name>
    <dbReference type="NCBI Taxonomy" id="6645"/>
    <lineage>
        <taxon>Eukaryota</taxon>
        <taxon>Metazoa</taxon>
        <taxon>Spiralia</taxon>
        <taxon>Lophotrochozoa</taxon>
        <taxon>Mollusca</taxon>
        <taxon>Cephalopoda</taxon>
        <taxon>Coleoidea</taxon>
        <taxon>Octopodiformes</taxon>
        <taxon>Octopoda</taxon>
        <taxon>Incirrata</taxon>
        <taxon>Octopodidae</taxon>
        <taxon>Octopus</taxon>
    </lineage>
</organism>
<gene>
    <name evidence="6" type="ORF">OCTVUL_1B008222</name>
</gene>
<dbReference type="EMBL" id="OX597816">
    <property type="protein sequence ID" value="CAI9719979.1"/>
    <property type="molecule type" value="Genomic_DNA"/>
</dbReference>
<sequence>MVELGGNKGLFGSLLLLFATVAAYTDYDRNANMYDTYSGAVYEHIPIKPPRVQNISRYEALRVIRQNLEIYANMVREAERSRADVIVFPEYGLFGVFAFGTMKSHDSIHPFLETIPEVEHAKWNPCEERDLDEEDYIIQKKLSCLARDNRMHIVASLGEKARCNRRSNHKCPSHSYYHYSSTVVFSDKGNLVAKYRRMALLNEPYFDSPDEFSIAVFETIQNKFAVVSSYDTMLKEPITELLNKRKVKNIIIPNVWRSSSPLLSSVQWHSSWAIGNEVNVLAATIHDTNIGSYGSGIYFPYSESSYYNKPDSTRGHLLIDHVKMNRYSRQKKPVIPHLSVSFGKFSYHSVKILGEEIRFKFIDLPKYTDNVSICSGSFCCKVDYSGESLESEKYSLGIYKGFINALDRRMSFEICTVMNCNRVCGKDIFSADTYFSRFGLSGYNFTADHIYPQMVFMNKGDQILDDVWQYEHGKINSKRMFNNPLHSATMIGRIYNEDKSLPTFGTSGFPVNEDRRYSGRTRYDRKNGAVSRFTLTVFVVVMGTILSVLSFS</sequence>
<evidence type="ECO:0000313" key="6">
    <source>
        <dbReference type="EMBL" id="CAI9719979.1"/>
    </source>
</evidence>
<proteinExistence type="inferred from homology"/>
<feature type="transmembrane region" description="Helical" evidence="3">
    <location>
        <begin position="533"/>
        <end position="551"/>
    </location>
</feature>
<dbReference type="Proteomes" id="UP001162480">
    <property type="component" value="Chromosome 3"/>
</dbReference>
<dbReference type="AlphaFoldDB" id="A0AA36APY2"/>
<evidence type="ECO:0000256" key="4">
    <source>
        <dbReference type="SAM" id="SignalP"/>
    </source>
</evidence>
<dbReference type="GO" id="GO:0016787">
    <property type="term" value="F:hydrolase activity"/>
    <property type="evidence" value="ECO:0007669"/>
    <property type="project" value="UniProtKB-KW"/>
</dbReference>
<protein>
    <submittedName>
        <fullName evidence="6">Biotinidase 3</fullName>
    </submittedName>
</protein>
<dbReference type="InterPro" id="IPR043957">
    <property type="entry name" value="Vanin_C"/>
</dbReference>
<comment type="similarity">
    <text evidence="1">Belongs to the carbon-nitrogen hydrolase superfamily. BTD/VNN family.</text>
</comment>
<dbReference type="InterPro" id="IPR036526">
    <property type="entry name" value="C-N_Hydrolase_sf"/>
</dbReference>
<keyword evidence="3" id="KW-1133">Transmembrane helix</keyword>
<accession>A0AA36APY2</accession>
<feature type="domain" description="CN hydrolase" evidence="5">
    <location>
        <begin position="47"/>
        <end position="324"/>
    </location>
</feature>
<dbReference type="PROSITE" id="PS50263">
    <property type="entry name" value="CN_HYDROLASE"/>
    <property type="match status" value="1"/>
</dbReference>
<keyword evidence="3" id="KW-0812">Transmembrane</keyword>
<keyword evidence="2" id="KW-0378">Hydrolase</keyword>
<evidence type="ECO:0000256" key="2">
    <source>
        <dbReference type="ARBA" id="ARBA00022801"/>
    </source>
</evidence>
<keyword evidence="3" id="KW-0472">Membrane</keyword>
<evidence type="ECO:0000313" key="7">
    <source>
        <dbReference type="Proteomes" id="UP001162480"/>
    </source>
</evidence>
<name>A0AA36APY2_OCTVU</name>
<evidence type="ECO:0000259" key="5">
    <source>
        <dbReference type="PROSITE" id="PS50263"/>
    </source>
</evidence>
<keyword evidence="4" id="KW-0732">Signal</keyword>
<dbReference type="PANTHER" id="PTHR10609">
    <property type="entry name" value="BIOTINIDASE-RELATED"/>
    <property type="match status" value="1"/>
</dbReference>
<dbReference type="Pfam" id="PF00795">
    <property type="entry name" value="CN_hydrolase"/>
    <property type="match status" value="1"/>
</dbReference>
<dbReference type="SUPFAM" id="SSF56317">
    <property type="entry name" value="Carbon-nitrogen hydrolase"/>
    <property type="match status" value="1"/>
</dbReference>
<feature type="signal peptide" evidence="4">
    <location>
        <begin position="1"/>
        <end position="23"/>
    </location>
</feature>
<feature type="chain" id="PRO_5041210391" evidence="4">
    <location>
        <begin position="24"/>
        <end position="552"/>
    </location>
</feature>
<dbReference type="InterPro" id="IPR003010">
    <property type="entry name" value="C-N_Hydrolase"/>
</dbReference>
<evidence type="ECO:0000256" key="1">
    <source>
        <dbReference type="ARBA" id="ARBA00008225"/>
    </source>
</evidence>